<name>A0AAV0LMG7_9ROSI</name>
<dbReference type="Proteomes" id="UP001154282">
    <property type="component" value="Unassembled WGS sequence"/>
</dbReference>
<keyword evidence="6" id="KW-0131">Cell cycle</keyword>
<dbReference type="GO" id="GO:0051754">
    <property type="term" value="P:meiotic sister chromatid cohesion, centromeric"/>
    <property type="evidence" value="ECO:0007669"/>
    <property type="project" value="TreeGrafter"/>
</dbReference>
<keyword evidence="5" id="KW-0539">Nucleus</keyword>
<evidence type="ECO:0000256" key="8">
    <source>
        <dbReference type="SAM" id="MobiDB-lite"/>
    </source>
</evidence>
<evidence type="ECO:0000256" key="4">
    <source>
        <dbReference type="ARBA" id="ARBA00022838"/>
    </source>
</evidence>
<keyword evidence="4" id="KW-0995">Kinetochore</keyword>
<dbReference type="Pfam" id="PF08311">
    <property type="entry name" value="Mad3_BUB1_I"/>
    <property type="match status" value="1"/>
</dbReference>
<comment type="subcellular location">
    <subcellularLocation>
        <location evidence="2">Chromosome</location>
        <location evidence="2">Centromere</location>
        <location evidence="2">Kinetochore</location>
    </subcellularLocation>
    <subcellularLocation>
        <location evidence="1">Nucleus</location>
    </subcellularLocation>
</comment>
<feature type="domain" description="BUB1 N-terminal" evidence="9">
    <location>
        <begin position="70"/>
        <end position="228"/>
    </location>
</feature>
<evidence type="ECO:0000313" key="11">
    <source>
        <dbReference type="Proteomes" id="UP001154282"/>
    </source>
</evidence>
<keyword evidence="11" id="KW-1185">Reference proteome</keyword>
<evidence type="ECO:0000313" key="10">
    <source>
        <dbReference type="EMBL" id="CAI0434745.1"/>
    </source>
</evidence>
<evidence type="ECO:0000259" key="9">
    <source>
        <dbReference type="PROSITE" id="PS51489"/>
    </source>
</evidence>
<dbReference type="GO" id="GO:0004672">
    <property type="term" value="F:protein kinase activity"/>
    <property type="evidence" value="ECO:0007669"/>
    <property type="project" value="TreeGrafter"/>
</dbReference>
<protein>
    <recommendedName>
        <fullName evidence="9">BUB1 N-terminal domain-containing protein</fullName>
    </recommendedName>
</protein>
<dbReference type="GO" id="GO:0005634">
    <property type="term" value="C:nucleus"/>
    <property type="evidence" value="ECO:0007669"/>
    <property type="project" value="UniProtKB-SubCell"/>
</dbReference>
<evidence type="ECO:0000256" key="2">
    <source>
        <dbReference type="ARBA" id="ARBA00004629"/>
    </source>
</evidence>
<evidence type="ECO:0000256" key="7">
    <source>
        <dbReference type="ARBA" id="ARBA00023328"/>
    </source>
</evidence>
<organism evidence="10 11">
    <name type="scientific">Linum tenue</name>
    <dbReference type="NCBI Taxonomy" id="586396"/>
    <lineage>
        <taxon>Eukaryota</taxon>
        <taxon>Viridiplantae</taxon>
        <taxon>Streptophyta</taxon>
        <taxon>Embryophyta</taxon>
        <taxon>Tracheophyta</taxon>
        <taxon>Spermatophyta</taxon>
        <taxon>Magnoliopsida</taxon>
        <taxon>eudicotyledons</taxon>
        <taxon>Gunneridae</taxon>
        <taxon>Pentapetalae</taxon>
        <taxon>rosids</taxon>
        <taxon>fabids</taxon>
        <taxon>Malpighiales</taxon>
        <taxon>Linaceae</taxon>
        <taxon>Linum</taxon>
    </lineage>
</organism>
<dbReference type="PANTHER" id="PTHR14030">
    <property type="entry name" value="MITOTIC CHECKPOINT SERINE/THREONINE-PROTEIN KINASE BUB1"/>
    <property type="match status" value="1"/>
</dbReference>
<dbReference type="PANTHER" id="PTHR14030:SF19">
    <property type="entry name" value="MITOTIC SPINDLE CHECKPOINT PROTEIN BUBR1"/>
    <property type="match status" value="1"/>
</dbReference>
<dbReference type="PROSITE" id="PS51489">
    <property type="entry name" value="BUB1_N"/>
    <property type="match status" value="1"/>
</dbReference>
<comment type="caution">
    <text evidence="10">The sequence shown here is derived from an EMBL/GenBank/DDBJ whole genome shotgun (WGS) entry which is preliminary data.</text>
</comment>
<evidence type="ECO:0000256" key="5">
    <source>
        <dbReference type="ARBA" id="ARBA00023242"/>
    </source>
</evidence>
<feature type="region of interest" description="Disordered" evidence="8">
    <location>
        <begin position="236"/>
        <end position="256"/>
    </location>
</feature>
<dbReference type="EMBL" id="CAMGYJ010000006">
    <property type="protein sequence ID" value="CAI0434745.1"/>
    <property type="molecule type" value="Genomic_DNA"/>
</dbReference>
<sequence>MAMEGQSGTSLDPETLFLASKQETGNEWELFKENVKPLKRGRNVSVLNHALKSQTNNHLKASLLQTRRKLVESIDEYKGTDPLLPWLQCIRWVQEVFPACGDSSGLILIYEQCVRAFWDSPRYKDDLRYLRVWLQYAEYCDDAQIIYSFLDDNGIGKSHSEFYMAYALHLESKNKLKSANDIFSLGLSRDAQPLHKLKDAYKKFLIRSTNGSTNKEEDSRESALAVRSFGTVLTGLENRRKHGPSSDLAARGLKPDKAQKASPFVIYEDSNGDAAAHVDEQPKKDPWHNLGRRAERNKENNAIPTKWSLHKVPQKPATTSAASSAIIEVFVDEECSTEAVGSHEGNGKKEANFLQLRQGDSLDIKKEAELLRENPLRNFHGGSNSLPR</sequence>
<dbReference type="GO" id="GO:0007094">
    <property type="term" value="P:mitotic spindle assembly checkpoint signaling"/>
    <property type="evidence" value="ECO:0007669"/>
    <property type="project" value="InterPro"/>
</dbReference>
<proteinExistence type="predicted"/>
<dbReference type="GO" id="GO:0000776">
    <property type="term" value="C:kinetochore"/>
    <property type="evidence" value="ECO:0007669"/>
    <property type="project" value="UniProtKB-KW"/>
</dbReference>
<dbReference type="InterPro" id="IPR015661">
    <property type="entry name" value="Bub1/Mad3"/>
</dbReference>
<dbReference type="Gene3D" id="1.25.40.430">
    <property type="match status" value="1"/>
</dbReference>
<accession>A0AAV0LMG7</accession>
<gene>
    <name evidence="10" type="ORF">LITE_LOCUS24390</name>
</gene>
<reference evidence="10" key="1">
    <citation type="submission" date="2022-08" db="EMBL/GenBank/DDBJ databases">
        <authorList>
            <person name="Gutierrez-Valencia J."/>
        </authorList>
    </citation>
    <scope>NUCLEOTIDE SEQUENCE</scope>
</reference>
<dbReference type="SMART" id="SM00777">
    <property type="entry name" value="Mad3_BUB1_I"/>
    <property type="match status" value="1"/>
</dbReference>
<evidence type="ECO:0000256" key="1">
    <source>
        <dbReference type="ARBA" id="ARBA00004123"/>
    </source>
</evidence>
<dbReference type="FunFam" id="1.25.40.430:FF:000004">
    <property type="entry name" value="Mitotic spindle checkpoint protein BUBR1"/>
    <property type="match status" value="1"/>
</dbReference>
<evidence type="ECO:0000256" key="3">
    <source>
        <dbReference type="ARBA" id="ARBA00022454"/>
    </source>
</evidence>
<keyword evidence="7" id="KW-0137">Centromere</keyword>
<evidence type="ECO:0000256" key="6">
    <source>
        <dbReference type="ARBA" id="ARBA00023306"/>
    </source>
</evidence>
<dbReference type="InterPro" id="IPR013212">
    <property type="entry name" value="Mad3/Bub1_I"/>
</dbReference>
<keyword evidence="3" id="KW-0158">Chromosome</keyword>
<dbReference type="AlphaFoldDB" id="A0AAV0LMG7"/>